<dbReference type="GO" id="GO:0016989">
    <property type="term" value="F:sigma factor antagonist activity"/>
    <property type="evidence" value="ECO:0007669"/>
    <property type="project" value="TreeGrafter"/>
</dbReference>
<feature type="domain" description="Anti-sigma K factor RskA C-terminal" evidence="9">
    <location>
        <begin position="104"/>
        <end position="258"/>
    </location>
</feature>
<evidence type="ECO:0000256" key="4">
    <source>
        <dbReference type="ARBA" id="ARBA00022692"/>
    </source>
</evidence>
<evidence type="ECO:0000256" key="1">
    <source>
        <dbReference type="ARBA" id="ARBA00004167"/>
    </source>
</evidence>
<dbReference type="InterPro" id="IPR018764">
    <property type="entry name" value="RskA_C"/>
</dbReference>
<accession>A0A4Q7YYN1</accession>
<dbReference type="InterPro" id="IPR051474">
    <property type="entry name" value="Anti-sigma-K/W_factor"/>
</dbReference>
<evidence type="ECO:0000256" key="5">
    <source>
        <dbReference type="ARBA" id="ARBA00022989"/>
    </source>
</evidence>
<comment type="subcellular location">
    <subcellularLocation>
        <location evidence="2">Cell membrane</location>
    </subcellularLocation>
    <subcellularLocation>
        <location evidence="1">Membrane</location>
        <topology evidence="1">Single-pass membrane protein</topology>
    </subcellularLocation>
</comment>
<dbReference type="PANTHER" id="PTHR37461">
    <property type="entry name" value="ANTI-SIGMA-K FACTOR RSKA"/>
    <property type="match status" value="1"/>
</dbReference>
<dbReference type="GO" id="GO:0006417">
    <property type="term" value="P:regulation of translation"/>
    <property type="evidence" value="ECO:0007669"/>
    <property type="project" value="TreeGrafter"/>
</dbReference>
<gene>
    <name evidence="10" type="ORF">BDD14_3939</name>
</gene>
<keyword evidence="11" id="KW-1185">Reference proteome</keyword>
<keyword evidence="6" id="KW-0472">Membrane</keyword>
<dbReference type="AlphaFoldDB" id="A0A4Q7YYN1"/>
<evidence type="ECO:0000256" key="6">
    <source>
        <dbReference type="ARBA" id="ARBA00023136"/>
    </source>
</evidence>
<evidence type="ECO:0000256" key="7">
    <source>
        <dbReference type="ARBA" id="ARBA00029829"/>
    </source>
</evidence>
<dbReference type="InterPro" id="IPR041916">
    <property type="entry name" value="Anti_sigma_zinc_sf"/>
</dbReference>
<evidence type="ECO:0000256" key="2">
    <source>
        <dbReference type="ARBA" id="ARBA00004236"/>
    </source>
</evidence>
<dbReference type="GO" id="GO:0005886">
    <property type="term" value="C:plasma membrane"/>
    <property type="evidence" value="ECO:0007669"/>
    <property type="project" value="UniProtKB-SubCell"/>
</dbReference>
<dbReference type="OrthoDB" id="9806296at2"/>
<evidence type="ECO:0000256" key="3">
    <source>
        <dbReference type="ARBA" id="ARBA00022475"/>
    </source>
</evidence>
<dbReference type="Gene3D" id="1.10.10.1320">
    <property type="entry name" value="Anti-sigma factor, zinc-finger domain"/>
    <property type="match status" value="1"/>
</dbReference>
<dbReference type="Proteomes" id="UP000292958">
    <property type="component" value="Unassembled WGS sequence"/>
</dbReference>
<keyword evidence="5" id="KW-1133">Transmembrane helix</keyword>
<dbReference type="RefSeq" id="WP_130420131.1">
    <property type="nucleotide sequence ID" value="NZ_SHKW01000001.1"/>
</dbReference>
<protein>
    <recommendedName>
        <fullName evidence="8">Regulator of SigK</fullName>
    </recommendedName>
    <alternativeName>
        <fullName evidence="7">Sigma-K anti-sigma factor RskA</fullName>
    </alternativeName>
</protein>
<evidence type="ECO:0000313" key="10">
    <source>
        <dbReference type="EMBL" id="RZU42371.1"/>
    </source>
</evidence>
<evidence type="ECO:0000256" key="8">
    <source>
        <dbReference type="ARBA" id="ARBA00030803"/>
    </source>
</evidence>
<evidence type="ECO:0000313" key="11">
    <source>
        <dbReference type="Proteomes" id="UP000292958"/>
    </source>
</evidence>
<organism evidence="10 11">
    <name type="scientific">Edaphobacter modestus</name>
    <dbReference type="NCBI Taxonomy" id="388466"/>
    <lineage>
        <taxon>Bacteria</taxon>
        <taxon>Pseudomonadati</taxon>
        <taxon>Acidobacteriota</taxon>
        <taxon>Terriglobia</taxon>
        <taxon>Terriglobales</taxon>
        <taxon>Acidobacteriaceae</taxon>
        <taxon>Edaphobacter</taxon>
    </lineage>
</organism>
<sequence>MNGGTHIVQEDLALYAMASLRGEDLTAVSAHLQSCAECREELKAVASDLTALGMSVDQQPVPEGARQHFMDSIRADVRPDSTARTVPAIISFAKRPAKTAWVPWAIAAALAVGAAGLSVKVNTLREQLREQSLLAVRSTEENVHSQRVLNLLMAPSAQRATLTATKTAVVPTGHAIYLADRGELIFQGSNLKSLPADKAYELWVIPANGSAPIPAGVFRPDKGGDASVVMPPLPPGIPAKAFAVTIERAEGSSMPMGPAVLSGAPTSGE</sequence>
<dbReference type="EMBL" id="SHKW01000001">
    <property type="protein sequence ID" value="RZU42371.1"/>
    <property type="molecule type" value="Genomic_DNA"/>
</dbReference>
<proteinExistence type="predicted"/>
<dbReference type="PANTHER" id="PTHR37461:SF1">
    <property type="entry name" value="ANTI-SIGMA-K FACTOR RSKA"/>
    <property type="match status" value="1"/>
</dbReference>
<comment type="caution">
    <text evidence="10">The sequence shown here is derived from an EMBL/GenBank/DDBJ whole genome shotgun (WGS) entry which is preliminary data.</text>
</comment>
<keyword evidence="3" id="KW-1003">Cell membrane</keyword>
<evidence type="ECO:0000259" key="9">
    <source>
        <dbReference type="Pfam" id="PF10099"/>
    </source>
</evidence>
<reference evidence="10 11" key="1">
    <citation type="submission" date="2019-02" db="EMBL/GenBank/DDBJ databases">
        <title>Genomic Encyclopedia of Archaeal and Bacterial Type Strains, Phase II (KMG-II): from individual species to whole genera.</title>
        <authorList>
            <person name="Goeker M."/>
        </authorList>
    </citation>
    <scope>NUCLEOTIDE SEQUENCE [LARGE SCALE GENOMIC DNA]</scope>
    <source>
        <strain evidence="10 11">DSM 18101</strain>
    </source>
</reference>
<keyword evidence="4" id="KW-0812">Transmembrane</keyword>
<name>A0A4Q7YYN1_9BACT</name>
<dbReference type="Pfam" id="PF10099">
    <property type="entry name" value="RskA_C"/>
    <property type="match status" value="1"/>
</dbReference>